<dbReference type="OrthoDB" id="675324at2"/>
<feature type="chain" id="PRO_5020240138" description="MetA-pathway of phenol degradation" evidence="1">
    <location>
        <begin position="23"/>
        <end position="222"/>
    </location>
</feature>
<evidence type="ECO:0000313" key="2">
    <source>
        <dbReference type="EMBL" id="QBO58411.1"/>
    </source>
</evidence>
<sequence length="222" mass="24847">MNYFNRVLLGTALFMSVLSAKAQETTTPVTKNPPIFMETFAGDRALAYQMIINKKLQSVPKLGFFGVTNIQPEWGEPKMNDYMLQGNITYSIIRGIDLSGGFIWNPIDGIRPSAGVIFSYGNQDLLAVVNPRVDLSKNANFDALALIEYKPKLTGKLNIYTRLQGLYTHNLGYDFHTRSYIMLRAGLTYKDITFGAAANLDWYGPMKTNQNNFGGFVAVNLF</sequence>
<evidence type="ECO:0000256" key="1">
    <source>
        <dbReference type="SAM" id="SignalP"/>
    </source>
</evidence>
<name>A0A4P6ZFM1_9FLAO</name>
<dbReference type="Proteomes" id="UP000294419">
    <property type="component" value="Chromosome"/>
</dbReference>
<dbReference type="EMBL" id="CP037954">
    <property type="protein sequence ID" value="QBO58411.1"/>
    <property type="molecule type" value="Genomic_DNA"/>
</dbReference>
<dbReference type="KEGG" id="csal:NBC122_01596"/>
<evidence type="ECO:0008006" key="4">
    <source>
        <dbReference type="Google" id="ProtNLM"/>
    </source>
</evidence>
<reference evidence="2 3" key="1">
    <citation type="submission" date="2019-03" db="EMBL/GenBank/DDBJ databases">
        <authorList>
            <person name="Kim H."/>
            <person name="Yu S.-M."/>
        </authorList>
    </citation>
    <scope>NUCLEOTIDE SEQUENCE [LARGE SCALE GENOMIC DNA]</scope>
    <source>
        <strain evidence="2 3">NBC122</strain>
    </source>
</reference>
<gene>
    <name evidence="2" type="ORF">NBC122_01596</name>
</gene>
<evidence type="ECO:0000313" key="3">
    <source>
        <dbReference type="Proteomes" id="UP000294419"/>
    </source>
</evidence>
<dbReference type="AlphaFoldDB" id="A0A4P6ZFM1"/>
<dbReference type="RefSeq" id="WP_133439845.1">
    <property type="nucleotide sequence ID" value="NZ_CP037954.1"/>
</dbReference>
<protein>
    <recommendedName>
        <fullName evidence="4">MetA-pathway of phenol degradation</fullName>
    </recommendedName>
</protein>
<accession>A0A4P6ZFM1</accession>
<keyword evidence="3" id="KW-1185">Reference proteome</keyword>
<keyword evidence="1" id="KW-0732">Signal</keyword>
<organism evidence="2 3">
    <name type="scientific">Chryseobacterium salivictor</name>
    <dbReference type="NCBI Taxonomy" id="2547600"/>
    <lineage>
        <taxon>Bacteria</taxon>
        <taxon>Pseudomonadati</taxon>
        <taxon>Bacteroidota</taxon>
        <taxon>Flavobacteriia</taxon>
        <taxon>Flavobacteriales</taxon>
        <taxon>Weeksellaceae</taxon>
        <taxon>Chryseobacterium group</taxon>
        <taxon>Chryseobacterium</taxon>
    </lineage>
</organism>
<proteinExistence type="predicted"/>
<feature type="signal peptide" evidence="1">
    <location>
        <begin position="1"/>
        <end position="22"/>
    </location>
</feature>